<feature type="signal peptide" evidence="1">
    <location>
        <begin position="1"/>
        <end position="23"/>
    </location>
</feature>
<evidence type="ECO:0000256" key="1">
    <source>
        <dbReference type="SAM" id="SignalP"/>
    </source>
</evidence>
<dbReference type="Proteomes" id="UP000240653">
    <property type="component" value="Unassembled WGS sequence"/>
</dbReference>
<evidence type="ECO:0000313" key="3">
    <source>
        <dbReference type="Proteomes" id="UP000240653"/>
    </source>
</evidence>
<comment type="caution">
    <text evidence="2">The sequence shown here is derived from an EMBL/GenBank/DDBJ whole genome shotgun (WGS) entry which is preliminary data.</text>
</comment>
<dbReference type="RefSeq" id="WP_106727037.1">
    <property type="nucleotide sequence ID" value="NZ_PXYL01000023.1"/>
</dbReference>
<name>A0A2P7RZL3_9HYPH</name>
<sequence>MTTFRAACLSGLLLSAATCPALADPPVGRLVDGVYHCEVYALGQFIHLGDIIIEGDSYRGPYRFGPPPPPQKYELTPEGELTWLGPLGGFTSGGNSIDLTQVTANSDAAASFDIIMLEASGNYSATTCDKQ</sequence>
<reference evidence="2 3" key="1">
    <citation type="submission" date="2018-03" db="EMBL/GenBank/DDBJ databases">
        <title>The draft genome of Mesorhizobium soli JCM 19897.</title>
        <authorList>
            <person name="Li L."/>
            <person name="Liu L."/>
            <person name="Liang L."/>
            <person name="Wang T."/>
            <person name="Zhang X."/>
        </authorList>
    </citation>
    <scope>NUCLEOTIDE SEQUENCE [LARGE SCALE GENOMIC DNA]</scope>
    <source>
        <strain evidence="2 3">JCM 19897</strain>
    </source>
</reference>
<evidence type="ECO:0008006" key="4">
    <source>
        <dbReference type="Google" id="ProtNLM"/>
    </source>
</evidence>
<organism evidence="2 3">
    <name type="scientific">Pseudaminobacter soli</name>
    <name type="common">ex Li et al. 2025</name>
    <dbReference type="NCBI Taxonomy" id="1295366"/>
    <lineage>
        <taxon>Bacteria</taxon>
        <taxon>Pseudomonadati</taxon>
        <taxon>Pseudomonadota</taxon>
        <taxon>Alphaproteobacteria</taxon>
        <taxon>Hyphomicrobiales</taxon>
        <taxon>Phyllobacteriaceae</taxon>
        <taxon>Pseudaminobacter</taxon>
    </lineage>
</organism>
<accession>A0A2P7RZL3</accession>
<feature type="chain" id="PRO_5015124520" description="Phage tail protein" evidence="1">
    <location>
        <begin position="24"/>
        <end position="131"/>
    </location>
</feature>
<keyword evidence="1" id="KW-0732">Signal</keyword>
<gene>
    <name evidence="2" type="ORF">C7I85_26665</name>
</gene>
<dbReference type="AlphaFoldDB" id="A0A2P7RZL3"/>
<proteinExistence type="predicted"/>
<protein>
    <recommendedName>
        <fullName evidence="4">Phage tail protein</fullName>
    </recommendedName>
</protein>
<dbReference type="OrthoDB" id="9806497at2"/>
<keyword evidence="3" id="KW-1185">Reference proteome</keyword>
<evidence type="ECO:0000313" key="2">
    <source>
        <dbReference type="EMBL" id="PSJ55633.1"/>
    </source>
</evidence>
<dbReference type="EMBL" id="PXYL01000023">
    <property type="protein sequence ID" value="PSJ55633.1"/>
    <property type="molecule type" value="Genomic_DNA"/>
</dbReference>